<dbReference type="GO" id="GO:0045259">
    <property type="term" value="C:proton-transporting ATP synthase complex"/>
    <property type="evidence" value="ECO:0007669"/>
    <property type="project" value="UniProtKB-KW"/>
</dbReference>
<dbReference type="Proteomes" id="UP000031666">
    <property type="component" value="Unassembled WGS sequence"/>
</dbReference>
<keyword evidence="8 13" id="KW-0375">Hydrogen ion transport</keyword>
<evidence type="ECO:0000256" key="10">
    <source>
        <dbReference type="ARBA" id="ARBA00023065"/>
    </source>
</evidence>
<accession>A0A0B8NW26</accession>
<organism evidence="15 18">
    <name type="scientific">Vibrio ishigakensis</name>
    <dbReference type="NCBI Taxonomy" id="1481914"/>
    <lineage>
        <taxon>Bacteria</taxon>
        <taxon>Pseudomonadati</taxon>
        <taxon>Pseudomonadota</taxon>
        <taxon>Gammaproteobacteria</taxon>
        <taxon>Vibrionales</taxon>
        <taxon>Vibrionaceae</taxon>
        <taxon>Vibrio</taxon>
    </lineage>
</organism>
<evidence type="ECO:0000256" key="12">
    <source>
        <dbReference type="ARBA" id="ARBA00023310"/>
    </source>
</evidence>
<keyword evidence="6 13" id="KW-0138">CF(0)</keyword>
<keyword evidence="4 13" id="KW-1003">Cell membrane</keyword>
<evidence type="ECO:0000256" key="3">
    <source>
        <dbReference type="ARBA" id="ARBA00022448"/>
    </source>
</evidence>
<evidence type="ECO:0000256" key="6">
    <source>
        <dbReference type="ARBA" id="ARBA00022547"/>
    </source>
</evidence>
<feature type="transmembrane region" description="Helical" evidence="13">
    <location>
        <begin position="234"/>
        <end position="259"/>
    </location>
</feature>
<dbReference type="Proteomes" id="UP000031671">
    <property type="component" value="Unassembled WGS sequence"/>
</dbReference>
<dbReference type="GO" id="GO:0005886">
    <property type="term" value="C:plasma membrane"/>
    <property type="evidence" value="ECO:0007669"/>
    <property type="project" value="UniProtKB-SubCell"/>
</dbReference>
<gene>
    <name evidence="13" type="primary">atpB</name>
    <name evidence="15" type="ORF">JCM19231_5824</name>
    <name evidence="16" type="ORF">JCM19241_1956</name>
</gene>
<reference evidence="15 18" key="1">
    <citation type="submission" date="2015-01" db="EMBL/GenBank/DDBJ databases">
        <title>Vibrio sp. C1 JCM 19231 whole genome shotgun sequence.</title>
        <authorList>
            <person name="Sawabe T."/>
            <person name="Meirelles P."/>
            <person name="Feng G."/>
            <person name="Sayaka M."/>
            <person name="Hattori M."/>
            <person name="Ohkuma M."/>
        </authorList>
    </citation>
    <scope>NUCLEOTIDE SEQUENCE [LARGE SCALE GENOMIC DNA]</scope>
    <source>
        <strain evidence="18">JCM 19231</strain>
        <strain evidence="15">JCM19231</strain>
    </source>
</reference>
<dbReference type="SUPFAM" id="SSF81336">
    <property type="entry name" value="F1F0 ATP synthase subunit A"/>
    <property type="match status" value="1"/>
</dbReference>
<evidence type="ECO:0000256" key="7">
    <source>
        <dbReference type="ARBA" id="ARBA00022692"/>
    </source>
</evidence>
<keyword evidence="7 13" id="KW-0812">Transmembrane</keyword>
<dbReference type="PRINTS" id="PR00123">
    <property type="entry name" value="ATPASEA"/>
</dbReference>
<dbReference type="InterPro" id="IPR023011">
    <property type="entry name" value="ATP_synth_F0_asu_AS"/>
</dbReference>
<keyword evidence="11 13" id="KW-0472">Membrane</keyword>
<keyword evidence="10 13" id="KW-0406">Ion transport</keyword>
<dbReference type="EMBL" id="BBRZ01000008">
    <property type="protein sequence ID" value="GAM54904.1"/>
    <property type="molecule type" value="Genomic_DNA"/>
</dbReference>
<dbReference type="PANTHER" id="PTHR42823">
    <property type="entry name" value="ATP SYNTHASE SUBUNIT A, CHLOROPLASTIC"/>
    <property type="match status" value="1"/>
</dbReference>
<dbReference type="FunFam" id="1.20.120.220:FF:000002">
    <property type="entry name" value="ATP synthase subunit a"/>
    <property type="match status" value="1"/>
</dbReference>
<evidence type="ECO:0000313" key="17">
    <source>
        <dbReference type="Proteomes" id="UP000031666"/>
    </source>
</evidence>
<evidence type="ECO:0000256" key="8">
    <source>
        <dbReference type="ARBA" id="ARBA00022781"/>
    </source>
</evidence>
<keyword evidence="15" id="KW-0378">Hydrolase</keyword>
<dbReference type="EMBL" id="BBSC01000015">
    <property type="protein sequence ID" value="GAM78551.1"/>
    <property type="molecule type" value="Genomic_DNA"/>
</dbReference>
<feature type="transmembrane region" description="Helical" evidence="13">
    <location>
        <begin position="96"/>
        <end position="114"/>
    </location>
</feature>
<comment type="caution">
    <text evidence="15">The sequence shown here is derived from an EMBL/GenBank/DDBJ whole genome shotgun (WGS) entry which is preliminary data.</text>
</comment>
<dbReference type="Gene3D" id="1.20.120.220">
    <property type="entry name" value="ATP synthase, F0 complex, subunit A"/>
    <property type="match status" value="1"/>
</dbReference>
<accession>A0A0B8QIZ7</accession>
<evidence type="ECO:0000313" key="15">
    <source>
        <dbReference type="EMBL" id="GAM54904.1"/>
    </source>
</evidence>
<feature type="transmembrane region" description="Helical" evidence="13">
    <location>
        <begin position="142"/>
        <end position="161"/>
    </location>
</feature>
<keyword evidence="18" id="KW-1185">Reference proteome</keyword>
<feature type="transmembrane region" description="Helical" evidence="13">
    <location>
        <begin position="42"/>
        <end position="60"/>
    </location>
</feature>
<dbReference type="STRING" id="1481914.JCM19241_1956"/>
<dbReference type="InterPro" id="IPR045082">
    <property type="entry name" value="ATP_syn_F0_a_bact/chloroplast"/>
</dbReference>
<keyword evidence="12 13" id="KW-0066">ATP synthesis</keyword>
<proteinExistence type="inferred from homology"/>
<dbReference type="AlphaFoldDB" id="A0A0B8NW26"/>
<dbReference type="RefSeq" id="WP_261834367.1">
    <property type="nucleotide sequence ID" value="NZ_AP024881.1"/>
</dbReference>
<dbReference type="PROSITE" id="PS00449">
    <property type="entry name" value="ATPASE_A"/>
    <property type="match status" value="1"/>
</dbReference>
<dbReference type="GO" id="GO:0016787">
    <property type="term" value="F:hydrolase activity"/>
    <property type="evidence" value="ECO:0007669"/>
    <property type="project" value="UniProtKB-KW"/>
</dbReference>
<keyword evidence="9 13" id="KW-1133">Transmembrane helix</keyword>
<comment type="similarity">
    <text evidence="2 13 14">Belongs to the ATPase A chain family.</text>
</comment>
<dbReference type="CDD" id="cd00310">
    <property type="entry name" value="ATP-synt_Fo_a_6"/>
    <property type="match status" value="1"/>
</dbReference>
<feature type="transmembrane region" description="Helical" evidence="13">
    <location>
        <begin position="206"/>
        <end position="228"/>
    </location>
</feature>
<keyword evidence="3 13" id="KW-0813">Transport</keyword>
<dbReference type="NCBIfam" id="TIGR01131">
    <property type="entry name" value="ATP_synt_6_or_A"/>
    <property type="match status" value="1"/>
</dbReference>
<evidence type="ECO:0000313" key="18">
    <source>
        <dbReference type="Proteomes" id="UP000031671"/>
    </source>
</evidence>
<dbReference type="HAMAP" id="MF_01393">
    <property type="entry name" value="ATP_synth_a_bact"/>
    <property type="match status" value="1"/>
</dbReference>
<evidence type="ECO:0000256" key="13">
    <source>
        <dbReference type="HAMAP-Rule" id="MF_01393"/>
    </source>
</evidence>
<dbReference type="PANTHER" id="PTHR42823:SF3">
    <property type="entry name" value="ATP SYNTHASE SUBUNIT A, CHLOROPLASTIC"/>
    <property type="match status" value="1"/>
</dbReference>
<dbReference type="NCBIfam" id="NF004477">
    <property type="entry name" value="PRK05815.1-1"/>
    <property type="match status" value="1"/>
</dbReference>
<keyword evidence="5" id="KW-0997">Cell inner membrane</keyword>
<dbReference type="InterPro" id="IPR000568">
    <property type="entry name" value="ATP_synth_F0_asu"/>
</dbReference>
<protein>
    <recommendedName>
        <fullName evidence="13 14">ATP synthase subunit a</fullName>
    </recommendedName>
    <alternativeName>
        <fullName evidence="13">ATP synthase F0 sector subunit a</fullName>
    </alternativeName>
    <alternativeName>
        <fullName evidence="13">F-ATPase subunit 6</fullName>
    </alternativeName>
</protein>
<name>A0A0B8NW26_9VIBR</name>
<reference evidence="16 17" key="2">
    <citation type="submission" date="2015-01" db="EMBL/GenBank/DDBJ databases">
        <title>Vibrio sp. C94 JCM 19241 whole genome shotgun sequence.</title>
        <authorList>
            <person name="Sawabe T."/>
            <person name="Meirelles P."/>
            <person name="Feng G."/>
            <person name="Sayaka M."/>
            <person name="Hattori M."/>
            <person name="Ohkuma M."/>
        </authorList>
    </citation>
    <scope>NUCLEOTIDE SEQUENCE [LARGE SCALE GENOMIC DNA]</scope>
    <source>
        <strain evidence="17">JCM 19241</strain>
        <strain evidence="16">JCM19241</strain>
    </source>
</reference>
<comment type="function">
    <text evidence="13 14">Key component of the proton channel; it plays a direct role in the translocation of protons across the membrane.</text>
</comment>
<comment type="subcellular location">
    <subcellularLocation>
        <location evidence="13 14">Cell membrane</location>
        <topology evidence="13 14">Multi-pass membrane protein</topology>
    </subcellularLocation>
    <subcellularLocation>
        <location evidence="1">Membrane</location>
        <topology evidence="1">Multi-pass membrane protein</topology>
    </subcellularLocation>
</comment>
<evidence type="ECO:0000256" key="14">
    <source>
        <dbReference type="RuleBase" id="RU000483"/>
    </source>
</evidence>
<evidence type="ECO:0000256" key="1">
    <source>
        <dbReference type="ARBA" id="ARBA00004141"/>
    </source>
</evidence>
<dbReference type="GO" id="GO:0046933">
    <property type="term" value="F:proton-transporting ATP synthase activity, rotational mechanism"/>
    <property type="evidence" value="ECO:0007669"/>
    <property type="project" value="UniProtKB-UniRule"/>
</dbReference>
<sequence length="267" mass="29832">MATPGEALTSSSYIEHHLQHLSLAKLGIVSEGSFWNVHIDSLFFSVLTGVLFLWVFRSVAKKATTGVPSKLQCFVEMVVEFVGENVRDTFHGRNPLIAPLALTIFVWIILMNLMDLVPIDFLPYPAELMGIPYLKVVPTADVSITMSMALGVFALMIYYSIKVKGIGGFAKELALHPFNHPLMIPFNLLLETVSLLAKPISLGMRLFGNMFAGEVVFILCAAMLPWYLQWVGSLPWAIFHILVILIQAFVFMMLTIVYLSMAHEDNH</sequence>
<reference evidence="17 18" key="3">
    <citation type="submission" date="2015-01" db="EMBL/GenBank/DDBJ databases">
        <authorList>
            <consortium name="NBRP consortium"/>
            <person name="Sawabe T."/>
            <person name="Meirelles P."/>
            <person name="Feng G."/>
            <person name="Sayaka M."/>
            <person name="Hattori M."/>
            <person name="Ohkuma M."/>
        </authorList>
    </citation>
    <scope>NUCLEOTIDE SEQUENCE [LARGE SCALE GENOMIC DNA]</scope>
    <source>
        <strain evidence="18">JCM 19231</strain>
        <strain evidence="17">JCM 19241</strain>
        <strain evidence="15">JCM19231</strain>
        <strain evidence="16">JCM19241</strain>
    </source>
</reference>
<evidence type="ECO:0000256" key="11">
    <source>
        <dbReference type="ARBA" id="ARBA00023136"/>
    </source>
</evidence>
<evidence type="ECO:0000313" key="16">
    <source>
        <dbReference type="EMBL" id="GAM78551.1"/>
    </source>
</evidence>
<dbReference type="InterPro" id="IPR035908">
    <property type="entry name" value="F0_ATP_A_sf"/>
</dbReference>
<dbReference type="Pfam" id="PF00119">
    <property type="entry name" value="ATP-synt_A"/>
    <property type="match status" value="1"/>
</dbReference>
<dbReference type="GO" id="GO:0042777">
    <property type="term" value="P:proton motive force-driven plasma membrane ATP synthesis"/>
    <property type="evidence" value="ECO:0007669"/>
    <property type="project" value="TreeGrafter"/>
</dbReference>
<evidence type="ECO:0000256" key="2">
    <source>
        <dbReference type="ARBA" id="ARBA00006810"/>
    </source>
</evidence>
<evidence type="ECO:0000256" key="4">
    <source>
        <dbReference type="ARBA" id="ARBA00022475"/>
    </source>
</evidence>
<evidence type="ECO:0000256" key="9">
    <source>
        <dbReference type="ARBA" id="ARBA00022989"/>
    </source>
</evidence>
<evidence type="ECO:0000256" key="5">
    <source>
        <dbReference type="ARBA" id="ARBA00022519"/>
    </source>
</evidence>